<accession>A0A0P1H3L3</accession>
<evidence type="ECO:0000313" key="2">
    <source>
        <dbReference type="Proteomes" id="UP000051681"/>
    </source>
</evidence>
<protein>
    <submittedName>
        <fullName evidence="1">Uncharacterized protein</fullName>
    </submittedName>
</protein>
<organism evidence="1 2">
    <name type="scientific">Thalassovita mediterranea</name>
    <dbReference type="NCBI Taxonomy" id="340021"/>
    <lineage>
        <taxon>Bacteria</taxon>
        <taxon>Pseudomonadati</taxon>
        <taxon>Pseudomonadota</taxon>
        <taxon>Alphaproteobacteria</taxon>
        <taxon>Rhodobacterales</taxon>
        <taxon>Roseobacteraceae</taxon>
        <taxon>Thalassovita</taxon>
    </lineage>
</organism>
<sequence length="83" mass="9345">MRLGPGLLYEGRTLQGARPKLADFCSATMAEFYSAVDINLTWYEGQLWRLSKGQQPSTKLPPKLVAASIIWKSIVRPRPKLRA</sequence>
<evidence type="ECO:0000313" key="1">
    <source>
        <dbReference type="EMBL" id="CUH84988.1"/>
    </source>
</evidence>
<name>A0A0P1H3L3_9RHOB</name>
<dbReference type="Proteomes" id="UP000051681">
    <property type="component" value="Unassembled WGS sequence"/>
</dbReference>
<dbReference type="STRING" id="340021.TM5383_02210"/>
<reference evidence="1 2" key="1">
    <citation type="submission" date="2015-09" db="EMBL/GenBank/DDBJ databases">
        <authorList>
            <consortium name="Swine Surveillance"/>
        </authorList>
    </citation>
    <scope>NUCLEOTIDE SEQUENCE [LARGE SCALE GENOMIC DNA]</scope>
    <source>
        <strain evidence="1 2">CECT 8383</strain>
    </source>
</reference>
<proteinExistence type="predicted"/>
<keyword evidence="2" id="KW-1185">Reference proteome</keyword>
<gene>
    <name evidence="1" type="ORF">TM5383_02210</name>
</gene>
<dbReference type="EMBL" id="CYSF01000011">
    <property type="protein sequence ID" value="CUH84988.1"/>
    <property type="molecule type" value="Genomic_DNA"/>
</dbReference>
<dbReference type="AlphaFoldDB" id="A0A0P1H3L3"/>